<dbReference type="PANTHER" id="PTHR42648">
    <property type="entry name" value="TRANSPOSASE, PUTATIVE-RELATED"/>
    <property type="match status" value="1"/>
</dbReference>
<reference evidence="11" key="1">
    <citation type="journal article" date="2017" name="Front. Plant Sci.">
        <title>Climate Clever Clovers: New Paradigm to Reduce the Environmental Footprint of Ruminants by Breeding Low Methanogenic Forages Utilizing Haplotype Variation.</title>
        <authorList>
            <person name="Kaur P."/>
            <person name="Appels R."/>
            <person name="Bayer P.E."/>
            <person name="Keeble-Gagnere G."/>
            <person name="Wang J."/>
            <person name="Hirakawa H."/>
            <person name="Shirasawa K."/>
            <person name="Vercoe P."/>
            <person name="Stefanova K."/>
            <person name="Durmic Z."/>
            <person name="Nichols P."/>
            <person name="Revell C."/>
            <person name="Isobe S.N."/>
            <person name="Edwards D."/>
            <person name="Erskine W."/>
        </authorList>
    </citation>
    <scope>NUCLEOTIDE SEQUENCE [LARGE SCALE GENOMIC DNA]</scope>
    <source>
        <strain evidence="11">cv. Daliak</strain>
    </source>
</reference>
<dbReference type="InterPro" id="IPR012337">
    <property type="entry name" value="RNaseH-like_sf"/>
</dbReference>
<evidence type="ECO:0000313" key="11">
    <source>
        <dbReference type="Proteomes" id="UP000242715"/>
    </source>
</evidence>
<feature type="region of interest" description="Disordered" evidence="7">
    <location>
        <begin position="587"/>
        <end position="638"/>
    </location>
</feature>
<dbReference type="SUPFAM" id="SSF53098">
    <property type="entry name" value="Ribonuclease H-like"/>
    <property type="match status" value="1"/>
</dbReference>
<feature type="coiled-coil region" evidence="6">
    <location>
        <begin position="9"/>
        <end position="36"/>
    </location>
</feature>
<dbReference type="PROSITE" id="PS50994">
    <property type="entry name" value="INTEGRASE"/>
    <property type="match status" value="1"/>
</dbReference>
<feature type="compositionally biased region" description="Gly residues" evidence="7">
    <location>
        <begin position="121"/>
        <end position="132"/>
    </location>
</feature>
<dbReference type="CDD" id="cd09272">
    <property type="entry name" value="RNase_HI_RT_Ty1"/>
    <property type="match status" value="1"/>
</dbReference>
<dbReference type="Proteomes" id="UP000242715">
    <property type="component" value="Unassembled WGS sequence"/>
</dbReference>
<evidence type="ECO:0000256" key="5">
    <source>
        <dbReference type="PROSITE-ProRule" id="PRU00047"/>
    </source>
</evidence>
<dbReference type="InterPro" id="IPR013103">
    <property type="entry name" value="RVT_2"/>
</dbReference>
<protein>
    <recommendedName>
        <fullName evidence="12">CCHC-type domain-containing protein</fullName>
    </recommendedName>
</protein>
<dbReference type="InterPro" id="IPR039537">
    <property type="entry name" value="Retrotran_Ty1/copia-like"/>
</dbReference>
<dbReference type="InterPro" id="IPR025724">
    <property type="entry name" value="GAG-pre-integrase_dom"/>
</dbReference>
<keyword evidence="1" id="KW-0645">Protease</keyword>
<dbReference type="InterPro" id="IPR001878">
    <property type="entry name" value="Znf_CCHC"/>
</dbReference>
<dbReference type="GO" id="GO:0004190">
    <property type="term" value="F:aspartic-type endopeptidase activity"/>
    <property type="evidence" value="ECO:0007669"/>
    <property type="project" value="UniProtKB-KW"/>
</dbReference>
<keyword evidence="4" id="KW-0378">Hydrolase</keyword>
<dbReference type="InterPro" id="IPR043502">
    <property type="entry name" value="DNA/RNA_pol_sf"/>
</dbReference>
<dbReference type="GO" id="GO:0006508">
    <property type="term" value="P:proteolysis"/>
    <property type="evidence" value="ECO:0007669"/>
    <property type="project" value="UniProtKB-KW"/>
</dbReference>
<gene>
    <name evidence="10" type="ORF">TSUD_229810</name>
</gene>
<feature type="domain" description="CCHC-type" evidence="8">
    <location>
        <begin position="150"/>
        <end position="165"/>
    </location>
</feature>
<dbReference type="SUPFAM" id="SSF57756">
    <property type="entry name" value="Retrovirus zinc finger-like domains"/>
    <property type="match status" value="1"/>
</dbReference>
<feature type="compositionally biased region" description="Acidic residues" evidence="7">
    <location>
        <begin position="611"/>
        <end position="632"/>
    </location>
</feature>
<evidence type="ECO:0000256" key="4">
    <source>
        <dbReference type="ARBA" id="ARBA00022801"/>
    </source>
</evidence>
<dbReference type="Gene3D" id="3.30.420.10">
    <property type="entry name" value="Ribonuclease H-like superfamily/Ribonuclease H"/>
    <property type="match status" value="1"/>
</dbReference>
<name>A0A2Z6MD51_TRISU</name>
<dbReference type="EMBL" id="DF973121">
    <property type="protein sequence ID" value="GAU12447.1"/>
    <property type="molecule type" value="Genomic_DNA"/>
</dbReference>
<dbReference type="Pfam" id="PF13976">
    <property type="entry name" value="gag_pre-integrs"/>
    <property type="match status" value="1"/>
</dbReference>
<dbReference type="InterPro" id="IPR054722">
    <property type="entry name" value="PolX-like_BBD"/>
</dbReference>
<dbReference type="Pfam" id="PF07727">
    <property type="entry name" value="RVT_2"/>
    <property type="match status" value="1"/>
</dbReference>
<dbReference type="Pfam" id="PF22936">
    <property type="entry name" value="Pol_BBD"/>
    <property type="match status" value="1"/>
</dbReference>
<evidence type="ECO:0008006" key="12">
    <source>
        <dbReference type="Google" id="ProtNLM"/>
    </source>
</evidence>
<evidence type="ECO:0000259" key="8">
    <source>
        <dbReference type="PROSITE" id="PS50158"/>
    </source>
</evidence>
<evidence type="ECO:0000259" key="9">
    <source>
        <dbReference type="PROSITE" id="PS50994"/>
    </source>
</evidence>
<dbReference type="PANTHER" id="PTHR42648:SF18">
    <property type="entry name" value="RETROTRANSPOSON, UNCLASSIFIED-LIKE PROTEIN"/>
    <property type="match status" value="1"/>
</dbReference>
<dbReference type="Pfam" id="PF14223">
    <property type="entry name" value="Retrotran_gag_2"/>
    <property type="match status" value="1"/>
</dbReference>
<dbReference type="GO" id="GO:0008270">
    <property type="term" value="F:zinc ion binding"/>
    <property type="evidence" value="ECO:0007669"/>
    <property type="project" value="UniProtKB-KW"/>
</dbReference>
<sequence length="1102" mass="125831">MRQKYHGSTKVKRAQLQALRKEYESLNMKIGETIDEYFARALPIANKMTAHGENLTQGNIVEKILRSLTSRFNYVACAIEEAHDVTLMTVDQLQSSLIVHEQRMKGQKDQEEQALKMAYGGRSGRGRGGANRGRGRGGRGGKFNKENVECFKCHKLGHFQSECPSWEEENANYAQFDESEEILLVAQETNEGESNNEIWFLDSSCSKHMIGNKEWLFDFDSSYKDSVKLGDDSKMPVMGKGNLKLQIEGQLQEKNLTVVSKNNTCKVYHEEKGVIMSSHMSLNRMYVIRAPLIVPKCFKASHSNENQIWHQRYGHLSYKGLGVLANKKMVIGLPCVKEPTDKCSNCMKGKQHREAIPKMRLWRASAKLELVHSDICGPITPESNGKKRYFITFIDDLTRKTWSLRTDRGGKYTSTAFNEFCDSHGIRRQLTASYTPQQNGVSERKNRTILNMVRFMFDDKKVPKKFWPEAVNWSVHILNRCPTFVVKDMTPEEAWSGSKPFVSHFKVFGCIAYVHIPDNLRKKLDDKNYVCILLGISEESKAYKLYDPAKAKIVVSKDVKFDEASQWDWDNKKIAYTKKESTGNLIDTEACPSSKLSDSDGDIDDHTSNTQEEDLQEEIVPDSEDSSDEVDETGLGKRVSRKPAYLEDYVTHETNDDEAILQNLAIFTPGEDPTTYEEASKQVVWKKAMDSEIASIKANNTWELPALPKEAKRIGVKCIYKTKYNEQGKIEKHKARCCNCGARDRKEFEETVLQIAVLVIEKKFQSSVLQNVVLVIEKKAKERLFKECLLHGELDEEVYVERPLGYEKGNKDMVYRLKKSLGKDKLIIVSLYVDDLIFTGNDQELFDKFKHSMKKFFAMTDIGRMRYFLGIEVLQNDNGIFICQQKYAFEILDRPDMAFSVCLVARFMERPTEIHVAAVKRILRYLKGTTSYGLWYEKGNGIKLTGWSDSDYAGDLDDRKSTSGYVFMIGTKVVSWSSKKQPIVTLSTTEAEFIAAANSACQGIWLSRILSQIDEKLKECITIYCDNSSSIKLSKNPVMHGRSKHIDVRFHFLRNLSKDGIIQLIQCSSFEQIADILTKALSLENFCRNRDKLGLCKLEVIN</sequence>
<keyword evidence="3" id="KW-0064">Aspartyl protease</keyword>
<evidence type="ECO:0000256" key="3">
    <source>
        <dbReference type="ARBA" id="ARBA00022750"/>
    </source>
</evidence>
<dbReference type="InterPro" id="IPR036875">
    <property type="entry name" value="Znf_CCHC_sf"/>
</dbReference>
<keyword evidence="5" id="KW-0863">Zinc-finger</keyword>
<dbReference type="AlphaFoldDB" id="A0A2Z6MD51"/>
<evidence type="ECO:0000256" key="1">
    <source>
        <dbReference type="ARBA" id="ARBA00022670"/>
    </source>
</evidence>
<evidence type="ECO:0000256" key="2">
    <source>
        <dbReference type="ARBA" id="ARBA00022723"/>
    </source>
</evidence>
<dbReference type="Pfam" id="PF25597">
    <property type="entry name" value="SH3_retrovirus"/>
    <property type="match status" value="1"/>
</dbReference>
<dbReference type="GO" id="GO:0003676">
    <property type="term" value="F:nucleic acid binding"/>
    <property type="evidence" value="ECO:0007669"/>
    <property type="project" value="InterPro"/>
</dbReference>
<accession>A0A2Z6MD51</accession>
<keyword evidence="5" id="KW-0862">Zinc</keyword>
<feature type="domain" description="Integrase catalytic" evidence="9">
    <location>
        <begin position="403"/>
        <end position="499"/>
    </location>
</feature>
<keyword evidence="2" id="KW-0479">Metal-binding</keyword>
<feature type="region of interest" description="Disordered" evidence="7">
    <location>
        <begin position="120"/>
        <end position="140"/>
    </location>
</feature>
<evidence type="ECO:0000256" key="6">
    <source>
        <dbReference type="SAM" id="Coils"/>
    </source>
</evidence>
<dbReference type="GO" id="GO:0015074">
    <property type="term" value="P:DNA integration"/>
    <property type="evidence" value="ECO:0007669"/>
    <property type="project" value="InterPro"/>
</dbReference>
<dbReference type="OrthoDB" id="655282at2759"/>
<dbReference type="SUPFAM" id="SSF56672">
    <property type="entry name" value="DNA/RNA polymerases"/>
    <property type="match status" value="1"/>
</dbReference>
<organism evidence="10 11">
    <name type="scientific">Trifolium subterraneum</name>
    <name type="common">Subterranean clover</name>
    <dbReference type="NCBI Taxonomy" id="3900"/>
    <lineage>
        <taxon>Eukaryota</taxon>
        <taxon>Viridiplantae</taxon>
        <taxon>Streptophyta</taxon>
        <taxon>Embryophyta</taxon>
        <taxon>Tracheophyta</taxon>
        <taxon>Spermatophyta</taxon>
        <taxon>Magnoliopsida</taxon>
        <taxon>eudicotyledons</taxon>
        <taxon>Gunneridae</taxon>
        <taxon>Pentapetalae</taxon>
        <taxon>rosids</taxon>
        <taxon>fabids</taxon>
        <taxon>Fabales</taxon>
        <taxon>Fabaceae</taxon>
        <taxon>Papilionoideae</taxon>
        <taxon>50 kb inversion clade</taxon>
        <taxon>NPAAA clade</taxon>
        <taxon>Hologalegina</taxon>
        <taxon>IRL clade</taxon>
        <taxon>Trifolieae</taxon>
        <taxon>Trifolium</taxon>
    </lineage>
</organism>
<keyword evidence="11" id="KW-1185">Reference proteome</keyword>
<evidence type="ECO:0000256" key="7">
    <source>
        <dbReference type="SAM" id="MobiDB-lite"/>
    </source>
</evidence>
<dbReference type="SMART" id="SM00343">
    <property type="entry name" value="ZnF_C2HC"/>
    <property type="match status" value="1"/>
</dbReference>
<dbReference type="InterPro" id="IPR036397">
    <property type="entry name" value="RNaseH_sf"/>
</dbReference>
<dbReference type="InterPro" id="IPR057670">
    <property type="entry name" value="SH3_retrovirus"/>
</dbReference>
<proteinExistence type="predicted"/>
<keyword evidence="6" id="KW-0175">Coiled coil</keyword>
<dbReference type="InterPro" id="IPR001584">
    <property type="entry name" value="Integrase_cat-core"/>
</dbReference>
<dbReference type="PROSITE" id="PS50158">
    <property type="entry name" value="ZF_CCHC"/>
    <property type="match status" value="1"/>
</dbReference>
<evidence type="ECO:0000313" key="10">
    <source>
        <dbReference type="EMBL" id="GAU12447.1"/>
    </source>
</evidence>